<dbReference type="SMART" id="SM00345">
    <property type="entry name" value="HTH_GNTR"/>
    <property type="match status" value="1"/>
</dbReference>
<evidence type="ECO:0000313" key="6">
    <source>
        <dbReference type="Proteomes" id="UP000253370"/>
    </source>
</evidence>
<dbReference type="GO" id="GO:0043565">
    <property type="term" value="F:sequence-specific DNA binding"/>
    <property type="evidence" value="ECO:0007669"/>
    <property type="project" value="InterPro"/>
</dbReference>
<dbReference type="InterPro" id="IPR011711">
    <property type="entry name" value="GntR_C"/>
</dbReference>
<dbReference type="RefSeq" id="WP_113289824.1">
    <property type="nucleotide sequence ID" value="NZ_QNTQ01000011.1"/>
</dbReference>
<dbReference type="PANTHER" id="PTHR43537">
    <property type="entry name" value="TRANSCRIPTIONAL REGULATOR, GNTR FAMILY"/>
    <property type="match status" value="1"/>
</dbReference>
<gene>
    <name evidence="5" type="ORF">DRV85_12565</name>
</gene>
<sequence>MAEDGRPASAADSAYLTLRGDILSGDLPADERLTELGLAERLGLSRTPVREAVKRLLIEGFLTRAPGEGLRVTALQADEVEQIFRIRLMLESYGARRAAEFATEAEIAELFRLAEEISARTPARSDADYDAMTEANAAFHRTIMQAARSPRLGSMLSLAVNLGLVLRTYRMYSAQDMTRQARHHHDIAEAIAARDPEWAEAAMSHHVLAAAAIARARHGQGGSRPAA</sequence>
<reference evidence="5 6" key="1">
    <citation type="submission" date="2018-07" db="EMBL/GenBank/DDBJ databases">
        <title>Rhodosalinus sp. strain E84T genomic sequence and assembly.</title>
        <authorList>
            <person name="Liu Z.-W."/>
            <person name="Lu D.-C."/>
        </authorList>
    </citation>
    <scope>NUCLEOTIDE SEQUENCE [LARGE SCALE GENOMIC DNA]</scope>
    <source>
        <strain evidence="5 6">E84</strain>
    </source>
</reference>
<dbReference type="PROSITE" id="PS50949">
    <property type="entry name" value="HTH_GNTR"/>
    <property type="match status" value="1"/>
</dbReference>
<dbReference type="SMART" id="SM00895">
    <property type="entry name" value="FCD"/>
    <property type="match status" value="1"/>
</dbReference>
<dbReference type="InterPro" id="IPR008920">
    <property type="entry name" value="TF_FadR/GntR_C"/>
</dbReference>
<dbReference type="SUPFAM" id="SSF46785">
    <property type="entry name" value="Winged helix' DNA-binding domain"/>
    <property type="match status" value="1"/>
</dbReference>
<dbReference type="AlphaFoldDB" id="A0A365U6N5"/>
<dbReference type="InterPro" id="IPR036390">
    <property type="entry name" value="WH_DNA-bd_sf"/>
</dbReference>
<evidence type="ECO:0000313" key="5">
    <source>
        <dbReference type="EMBL" id="RBI84270.1"/>
    </source>
</evidence>
<dbReference type="InterPro" id="IPR000524">
    <property type="entry name" value="Tscrpt_reg_HTH_GntR"/>
</dbReference>
<comment type="caution">
    <text evidence="5">The sequence shown here is derived from an EMBL/GenBank/DDBJ whole genome shotgun (WGS) entry which is preliminary data.</text>
</comment>
<keyword evidence="6" id="KW-1185">Reference proteome</keyword>
<evidence type="ECO:0000256" key="1">
    <source>
        <dbReference type="ARBA" id="ARBA00023015"/>
    </source>
</evidence>
<keyword evidence="3" id="KW-0804">Transcription</keyword>
<dbReference type="InterPro" id="IPR036388">
    <property type="entry name" value="WH-like_DNA-bd_sf"/>
</dbReference>
<dbReference type="Gene3D" id="1.10.10.10">
    <property type="entry name" value="Winged helix-like DNA-binding domain superfamily/Winged helix DNA-binding domain"/>
    <property type="match status" value="1"/>
</dbReference>
<dbReference type="EMBL" id="QNTQ01000011">
    <property type="protein sequence ID" value="RBI84270.1"/>
    <property type="molecule type" value="Genomic_DNA"/>
</dbReference>
<dbReference type="Pfam" id="PF00392">
    <property type="entry name" value="GntR"/>
    <property type="match status" value="1"/>
</dbReference>
<dbReference type="Proteomes" id="UP000253370">
    <property type="component" value="Unassembled WGS sequence"/>
</dbReference>
<dbReference type="Pfam" id="PF07729">
    <property type="entry name" value="FCD"/>
    <property type="match status" value="1"/>
</dbReference>
<keyword evidence="2" id="KW-0238">DNA-binding</keyword>
<dbReference type="InterPro" id="IPR000485">
    <property type="entry name" value="AsnC-type_HTH_dom"/>
</dbReference>
<dbReference type="PRINTS" id="PR00033">
    <property type="entry name" value="HTHASNC"/>
</dbReference>
<feature type="domain" description="HTH gntR-type" evidence="4">
    <location>
        <begin position="8"/>
        <end position="75"/>
    </location>
</feature>
<proteinExistence type="predicted"/>
<evidence type="ECO:0000256" key="2">
    <source>
        <dbReference type="ARBA" id="ARBA00023125"/>
    </source>
</evidence>
<dbReference type="SUPFAM" id="SSF48008">
    <property type="entry name" value="GntR ligand-binding domain-like"/>
    <property type="match status" value="1"/>
</dbReference>
<evidence type="ECO:0000256" key="3">
    <source>
        <dbReference type="ARBA" id="ARBA00023163"/>
    </source>
</evidence>
<dbReference type="GO" id="GO:0003700">
    <property type="term" value="F:DNA-binding transcription factor activity"/>
    <property type="evidence" value="ECO:0007669"/>
    <property type="project" value="InterPro"/>
</dbReference>
<accession>A0A365U6N5</accession>
<dbReference type="OrthoDB" id="7620579at2"/>
<keyword evidence="1" id="KW-0805">Transcription regulation</keyword>
<evidence type="ECO:0000259" key="4">
    <source>
        <dbReference type="PROSITE" id="PS50949"/>
    </source>
</evidence>
<dbReference type="PANTHER" id="PTHR43537:SF5">
    <property type="entry name" value="UXU OPERON TRANSCRIPTIONAL REGULATOR"/>
    <property type="match status" value="1"/>
</dbReference>
<organism evidence="5 6">
    <name type="scientific">Rhodosalinus halophilus</name>
    <dbReference type="NCBI Taxonomy" id="2259333"/>
    <lineage>
        <taxon>Bacteria</taxon>
        <taxon>Pseudomonadati</taxon>
        <taxon>Pseudomonadota</taxon>
        <taxon>Alphaproteobacteria</taxon>
        <taxon>Rhodobacterales</taxon>
        <taxon>Paracoccaceae</taxon>
        <taxon>Rhodosalinus</taxon>
    </lineage>
</organism>
<name>A0A365U6N5_9RHOB</name>
<dbReference type="CDD" id="cd07377">
    <property type="entry name" value="WHTH_GntR"/>
    <property type="match status" value="1"/>
</dbReference>
<dbReference type="Gene3D" id="1.20.120.530">
    <property type="entry name" value="GntR ligand-binding domain-like"/>
    <property type="match status" value="1"/>
</dbReference>
<protein>
    <submittedName>
        <fullName evidence="5">GntR family transcriptional regulator</fullName>
    </submittedName>
</protein>